<proteinExistence type="predicted"/>
<feature type="transmembrane region" description="Helical" evidence="5">
    <location>
        <begin position="176"/>
        <end position="195"/>
    </location>
</feature>
<dbReference type="PANTHER" id="PTHR24064">
    <property type="entry name" value="SOLUTE CARRIER FAMILY 22 MEMBER"/>
    <property type="match status" value="1"/>
</dbReference>
<dbReference type="KEGG" id="osn:118765863"/>
<dbReference type="Gene3D" id="1.20.1250.20">
    <property type="entry name" value="MFS general substrate transporter like domains"/>
    <property type="match status" value="1"/>
</dbReference>
<dbReference type="InterPro" id="IPR036259">
    <property type="entry name" value="MFS_trans_sf"/>
</dbReference>
<feature type="transmembrane region" description="Helical" evidence="5">
    <location>
        <begin position="272"/>
        <end position="294"/>
    </location>
</feature>
<evidence type="ECO:0000259" key="6">
    <source>
        <dbReference type="PROSITE" id="PS50850"/>
    </source>
</evidence>
<dbReference type="Proteomes" id="UP000515154">
    <property type="component" value="Linkage group LG13"/>
</dbReference>
<feature type="transmembrane region" description="Helical" evidence="5">
    <location>
        <begin position="115"/>
        <end position="138"/>
    </location>
</feature>
<keyword evidence="4 5" id="KW-0472">Membrane</keyword>
<name>A0A7E6FBW8_9MOLL</name>
<reference evidence="8" key="1">
    <citation type="submission" date="2025-08" db="UniProtKB">
        <authorList>
            <consortium name="RefSeq"/>
        </authorList>
    </citation>
    <scope>IDENTIFICATION</scope>
</reference>
<evidence type="ECO:0000256" key="3">
    <source>
        <dbReference type="ARBA" id="ARBA00022989"/>
    </source>
</evidence>
<protein>
    <submittedName>
        <fullName evidence="8">Organic cation transporter protein-like</fullName>
    </submittedName>
</protein>
<feature type="domain" description="Major facilitator superfamily (MFS) profile" evidence="6">
    <location>
        <begin position="1"/>
        <end position="428"/>
    </location>
</feature>
<dbReference type="SUPFAM" id="SSF103473">
    <property type="entry name" value="MFS general substrate transporter"/>
    <property type="match status" value="1"/>
</dbReference>
<dbReference type="PROSITE" id="PS50850">
    <property type="entry name" value="MFS"/>
    <property type="match status" value="1"/>
</dbReference>
<keyword evidence="3 5" id="KW-1133">Transmembrane helix</keyword>
<dbReference type="AlphaFoldDB" id="A0A7E6FBW8"/>
<dbReference type="Pfam" id="PF00083">
    <property type="entry name" value="Sugar_tr"/>
    <property type="match status" value="1"/>
</dbReference>
<keyword evidence="7" id="KW-1185">Reference proteome</keyword>
<keyword evidence="2 5" id="KW-0812">Transmembrane</keyword>
<dbReference type="GO" id="GO:0022857">
    <property type="term" value="F:transmembrane transporter activity"/>
    <property type="evidence" value="ECO:0007669"/>
    <property type="project" value="InterPro"/>
</dbReference>
<feature type="transmembrane region" description="Helical" evidence="5">
    <location>
        <begin position="90"/>
        <end position="109"/>
    </location>
</feature>
<evidence type="ECO:0000313" key="8">
    <source>
        <dbReference type="RefSeq" id="XP_036364447.1"/>
    </source>
</evidence>
<organism evidence="7 8">
    <name type="scientific">Octopus sinensis</name>
    <name type="common">East Asian common octopus</name>
    <dbReference type="NCBI Taxonomy" id="2607531"/>
    <lineage>
        <taxon>Eukaryota</taxon>
        <taxon>Metazoa</taxon>
        <taxon>Spiralia</taxon>
        <taxon>Lophotrochozoa</taxon>
        <taxon>Mollusca</taxon>
        <taxon>Cephalopoda</taxon>
        <taxon>Coleoidea</taxon>
        <taxon>Octopodiformes</taxon>
        <taxon>Octopoda</taxon>
        <taxon>Incirrata</taxon>
        <taxon>Octopodidae</taxon>
        <taxon>Octopus</taxon>
    </lineage>
</organism>
<dbReference type="GO" id="GO:0016020">
    <property type="term" value="C:membrane"/>
    <property type="evidence" value="ECO:0007669"/>
    <property type="project" value="UniProtKB-SubCell"/>
</dbReference>
<evidence type="ECO:0000313" key="7">
    <source>
        <dbReference type="Proteomes" id="UP000515154"/>
    </source>
</evidence>
<evidence type="ECO:0000256" key="1">
    <source>
        <dbReference type="ARBA" id="ARBA00004141"/>
    </source>
</evidence>
<feature type="transmembrane region" description="Helical" evidence="5">
    <location>
        <begin position="66"/>
        <end position="83"/>
    </location>
</feature>
<feature type="transmembrane region" description="Helical" evidence="5">
    <location>
        <begin position="150"/>
        <end position="170"/>
    </location>
</feature>
<sequence length="428" mass="49941">MLQPNGDDHCSVYNNSFIETYTTPPSNSSKLECSYGRKFLTEKFSSVVSEFDLVCERKWLKSTLQSVYFAGYLVGSIVFGALSDRFGRRPILLLANICLVVSGVIKIFVPSLIIFLILLWIQAAGHVAFILVAFALTVESAPSKLRTLISFWYASLYSSGIIFVTVFAYVISDWHYLELIICLLPITNFFIWMFLHESPRWLIGRKRFTEVKALFRKIMKKNKKEHLEMLDIFTNNEEETLFKNSFQENISEGKDLLEVKNYTFIDLFKTRWIALITLNICFCWMVCSMLYYGVLLNSVDMAGNRYINVLLMQIVEFPSFLLSYYLFKRFDHRKTICLLMILSGLNYIVSNFVTEGKVYHRYERSVPNNRTYSPYSFWILIYHEIVRSVYCTINKSMIELLSQVTLFRFDILSVLSLVNSFAQQLYLC</sequence>
<dbReference type="InterPro" id="IPR005828">
    <property type="entry name" value="MFS_sugar_transport-like"/>
</dbReference>
<evidence type="ECO:0000256" key="2">
    <source>
        <dbReference type="ARBA" id="ARBA00022692"/>
    </source>
</evidence>
<feature type="transmembrane region" description="Helical" evidence="5">
    <location>
        <begin position="306"/>
        <end position="327"/>
    </location>
</feature>
<evidence type="ECO:0000256" key="5">
    <source>
        <dbReference type="SAM" id="Phobius"/>
    </source>
</evidence>
<evidence type="ECO:0000256" key="4">
    <source>
        <dbReference type="ARBA" id="ARBA00023136"/>
    </source>
</evidence>
<comment type="subcellular location">
    <subcellularLocation>
        <location evidence="1">Membrane</location>
        <topology evidence="1">Multi-pass membrane protein</topology>
    </subcellularLocation>
</comment>
<dbReference type="RefSeq" id="XP_036364447.1">
    <property type="nucleotide sequence ID" value="XM_036508554.1"/>
</dbReference>
<accession>A0A7E6FBW8</accession>
<gene>
    <name evidence="8" type="primary">LOC118765863</name>
</gene>
<dbReference type="InterPro" id="IPR020846">
    <property type="entry name" value="MFS_dom"/>
</dbReference>